<dbReference type="PROSITE" id="PS51257">
    <property type="entry name" value="PROKAR_LIPOPROTEIN"/>
    <property type="match status" value="1"/>
</dbReference>
<dbReference type="AlphaFoldDB" id="A0A9X1H770"/>
<evidence type="ECO:0000313" key="2">
    <source>
        <dbReference type="EMBL" id="MBZ4033229.1"/>
    </source>
</evidence>
<dbReference type="Proteomes" id="UP001139366">
    <property type="component" value="Unassembled WGS sequence"/>
</dbReference>
<evidence type="ECO:0000256" key="1">
    <source>
        <dbReference type="SAM" id="SignalP"/>
    </source>
</evidence>
<proteinExistence type="predicted"/>
<name>A0A9X1H770_9FLAO</name>
<dbReference type="EMBL" id="JAINUY010000001">
    <property type="protein sequence ID" value="MBZ4033229.1"/>
    <property type="molecule type" value="Genomic_DNA"/>
</dbReference>
<comment type="caution">
    <text evidence="2">The sequence shown here is derived from an EMBL/GenBank/DDBJ whole genome shotgun (WGS) entry which is preliminary data.</text>
</comment>
<feature type="chain" id="PRO_5040923037" description="Lipoprotein" evidence="1">
    <location>
        <begin position="22"/>
        <end position="170"/>
    </location>
</feature>
<keyword evidence="3" id="KW-1185">Reference proteome</keyword>
<feature type="signal peptide" evidence="1">
    <location>
        <begin position="1"/>
        <end position="21"/>
    </location>
</feature>
<gene>
    <name evidence="2" type="ORF">K6T82_00500</name>
</gene>
<keyword evidence="1" id="KW-0732">Signal</keyword>
<dbReference type="RefSeq" id="WP_223704068.1">
    <property type="nucleotide sequence ID" value="NZ_JAINUY010000001.1"/>
</dbReference>
<evidence type="ECO:0000313" key="3">
    <source>
        <dbReference type="Proteomes" id="UP001139366"/>
    </source>
</evidence>
<protein>
    <recommendedName>
        <fullName evidence="4">Lipoprotein</fullName>
    </recommendedName>
</protein>
<reference evidence="2 3" key="1">
    <citation type="journal article" date="2023" name="Antonie Van Leeuwenhoek">
        <title>Flavobacterium potami sp. nov., a multi-metal resistance genes harbouring bacterium isolated from shallow river silt.</title>
        <authorList>
            <person name="Li S."/>
            <person name="Mao S."/>
            <person name="Mu W."/>
            <person name="Guo B."/>
            <person name="Li C."/>
            <person name="Zhu Q."/>
            <person name="Hou X."/>
            <person name="Zhao Y."/>
            <person name="Wei S."/>
            <person name="Liu H."/>
            <person name="Liu A."/>
        </authorList>
    </citation>
    <scope>NUCLEOTIDE SEQUENCE [LARGE SCALE GENOMIC DNA]</scope>
    <source>
        <strain evidence="2 3">17A</strain>
    </source>
</reference>
<evidence type="ECO:0008006" key="4">
    <source>
        <dbReference type="Google" id="ProtNLM"/>
    </source>
</evidence>
<sequence length="170" mass="19587">MKNIFLLLFSTLLLFSSCHQPKPKKNVALNKEEYPHITDSSLKNDTISRINNVAENCPIKITKTTILLNGYSNHKDLKVVYKNSGKKIIKAIKFEWYCINAFEKPASGHYFYGEGNFKKDITEVIKPGQTKTEIWEDFSTDADKVIKINAYYIVYIDGTKWELNDSKIPL</sequence>
<organism evidence="2 3">
    <name type="scientific">Flavobacterium potami</name>
    <dbReference type="NCBI Taxonomy" id="2872310"/>
    <lineage>
        <taxon>Bacteria</taxon>
        <taxon>Pseudomonadati</taxon>
        <taxon>Bacteroidota</taxon>
        <taxon>Flavobacteriia</taxon>
        <taxon>Flavobacteriales</taxon>
        <taxon>Flavobacteriaceae</taxon>
        <taxon>Flavobacterium</taxon>
    </lineage>
</organism>
<accession>A0A9X1H770</accession>